<gene>
    <name evidence="5" type="ORF">IED13_04265</name>
</gene>
<dbReference type="SUPFAM" id="SSF47473">
    <property type="entry name" value="EF-hand"/>
    <property type="match status" value="1"/>
</dbReference>
<feature type="domain" description="EF-hand" evidence="4">
    <location>
        <begin position="105"/>
        <end position="140"/>
    </location>
</feature>
<dbReference type="InterPro" id="IPR002048">
    <property type="entry name" value="EF_hand_dom"/>
</dbReference>
<dbReference type="AlphaFoldDB" id="A0A927E5W1"/>
<keyword evidence="2" id="KW-0677">Repeat</keyword>
<feature type="region of interest" description="Disordered" evidence="3">
    <location>
        <begin position="151"/>
        <end position="214"/>
    </location>
</feature>
<dbReference type="GO" id="GO:0005509">
    <property type="term" value="F:calcium ion binding"/>
    <property type="evidence" value="ECO:0007669"/>
    <property type="project" value="InterPro"/>
</dbReference>
<sequence length="214" mass="22624">MSSISGVGGGFRPHHKPPSFDQIDSNSDGGISLDEFESAAPKGADSAKSEELFKKIDTDGDGSITKAESDAFKDKAKKADSLLQSFLFSLQAGGTQNAQAASDSDSDKDSKSAFDAIDSDVNGGISKDEFSAAFKDSRLNSDQLNRLFSSLDKNGDGSVSQDEVKAFQSSLQQSGERHHHRRPPEAFQNASQAYGSASQLSAQGTTETIYAKAA</sequence>
<keyword evidence="6" id="KW-1185">Reference proteome</keyword>
<proteinExistence type="predicted"/>
<dbReference type="Gene3D" id="1.10.238.10">
    <property type="entry name" value="EF-hand"/>
    <property type="match status" value="2"/>
</dbReference>
<feature type="compositionally biased region" description="Gly residues" evidence="3">
    <location>
        <begin position="1"/>
        <end position="11"/>
    </location>
</feature>
<feature type="region of interest" description="Disordered" evidence="3">
    <location>
        <begin position="1"/>
        <end position="65"/>
    </location>
</feature>
<dbReference type="SMART" id="SM00054">
    <property type="entry name" value="EFh"/>
    <property type="match status" value="4"/>
</dbReference>
<evidence type="ECO:0000256" key="3">
    <source>
        <dbReference type="SAM" id="MobiDB-lite"/>
    </source>
</evidence>
<dbReference type="PROSITE" id="PS50222">
    <property type="entry name" value="EF_HAND_2"/>
    <property type="match status" value="3"/>
</dbReference>
<dbReference type="PANTHER" id="PTHR10827:SF98">
    <property type="entry name" value="45 KDA CALCIUM-BINDING PROTEIN"/>
    <property type="match status" value="1"/>
</dbReference>
<dbReference type="Proteomes" id="UP000619295">
    <property type="component" value="Unassembled WGS sequence"/>
</dbReference>
<dbReference type="RefSeq" id="WP_191123480.1">
    <property type="nucleotide sequence ID" value="NZ_JACXWY010000002.1"/>
</dbReference>
<dbReference type="PROSITE" id="PS00018">
    <property type="entry name" value="EF_HAND_1"/>
    <property type="match status" value="1"/>
</dbReference>
<evidence type="ECO:0000259" key="4">
    <source>
        <dbReference type="PROSITE" id="PS50222"/>
    </source>
</evidence>
<feature type="domain" description="EF-hand" evidence="4">
    <location>
        <begin position="44"/>
        <end position="78"/>
    </location>
</feature>
<protein>
    <submittedName>
        <fullName evidence="5">EF-hand domain-containing protein</fullName>
    </submittedName>
</protein>
<name>A0A927E5W1_9HYPH</name>
<feature type="compositionally biased region" description="Polar residues" evidence="3">
    <location>
        <begin position="151"/>
        <end position="174"/>
    </location>
</feature>
<feature type="compositionally biased region" description="Polar residues" evidence="3">
    <location>
        <begin position="188"/>
        <end position="208"/>
    </location>
</feature>
<reference evidence="5" key="1">
    <citation type="submission" date="2020-09" db="EMBL/GenBank/DDBJ databases">
        <title>Bosea spartocytisi sp. nov. a root nodule endophyte of Spartocytisus supranubius in the high mountain ecosystem fo the Teide National Park (Canary Islands, Spain).</title>
        <authorList>
            <person name="Pulido-Suarez L."/>
            <person name="Peix A."/>
            <person name="Igual J.M."/>
            <person name="Socas-Perez N."/>
            <person name="Velazquez E."/>
            <person name="Flores-Felix J.D."/>
            <person name="Leon-Barrios M."/>
        </authorList>
    </citation>
    <scope>NUCLEOTIDE SEQUENCE</scope>
    <source>
        <strain evidence="5">SSUT16</strain>
    </source>
</reference>
<organism evidence="5 6">
    <name type="scientific">Bosea spartocytisi</name>
    <dbReference type="NCBI Taxonomy" id="2773451"/>
    <lineage>
        <taxon>Bacteria</taxon>
        <taxon>Pseudomonadati</taxon>
        <taxon>Pseudomonadota</taxon>
        <taxon>Alphaproteobacteria</taxon>
        <taxon>Hyphomicrobiales</taxon>
        <taxon>Boseaceae</taxon>
        <taxon>Bosea</taxon>
    </lineage>
</organism>
<dbReference type="InterPro" id="IPR018247">
    <property type="entry name" value="EF_Hand_1_Ca_BS"/>
</dbReference>
<feature type="region of interest" description="Disordered" evidence="3">
    <location>
        <begin position="94"/>
        <end position="123"/>
    </location>
</feature>
<dbReference type="InterPro" id="IPR011992">
    <property type="entry name" value="EF-hand-dom_pair"/>
</dbReference>
<comment type="caution">
    <text evidence="5">The sequence shown here is derived from an EMBL/GenBank/DDBJ whole genome shotgun (WGS) entry which is preliminary data.</text>
</comment>
<accession>A0A927E5W1</accession>
<feature type="domain" description="EF-hand" evidence="4">
    <location>
        <begin position="142"/>
        <end position="174"/>
    </location>
</feature>
<dbReference type="PANTHER" id="PTHR10827">
    <property type="entry name" value="RETICULOCALBIN"/>
    <property type="match status" value="1"/>
</dbReference>
<evidence type="ECO:0000256" key="2">
    <source>
        <dbReference type="ARBA" id="ARBA00022737"/>
    </source>
</evidence>
<keyword evidence="1" id="KW-0479">Metal-binding</keyword>
<evidence type="ECO:0000313" key="6">
    <source>
        <dbReference type="Proteomes" id="UP000619295"/>
    </source>
</evidence>
<feature type="compositionally biased region" description="Basic and acidic residues" evidence="3">
    <location>
        <begin position="45"/>
        <end position="58"/>
    </location>
</feature>
<evidence type="ECO:0000313" key="5">
    <source>
        <dbReference type="EMBL" id="MBD3844899.1"/>
    </source>
</evidence>
<dbReference type="CDD" id="cd00051">
    <property type="entry name" value="EFh"/>
    <property type="match status" value="2"/>
</dbReference>
<dbReference type="Pfam" id="PF13499">
    <property type="entry name" value="EF-hand_7"/>
    <property type="match status" value="2"/>
</dbReference>
<dbReference type="EMBL" id="JACXWY010000002">
    <property type="protein sequence ID" value="MBD3844899.1"/>
    <property type="molecule type" value="Genomic_DNA"/>
</dbReference>
<evidence type="ECO:0000256" key="1">
    <source>
        <dbReference type="ARBA" id="ARBA00022723"/>
    </source>
</evidence>